<dbReference type="PROSITE" id="PS00105">
    <property type="entry name" value="AA_TRANSFER_CLASS_1"/>
    <property type="match status" value="1"/>
</dbReference>
<organism evidence="8">
    <name type="scientific">Candidatus Kentrum sp. FW</name>
    <dbReference type="NCBI Taxonomy" id="2126338"/>
    <lineage>
        <taxon>Bacteria</taxon>
        <taxon>Pseudomonadati</taxon>
        <taxon>Pseudomonadota</taxon>
        <taxon>Gammaproteobacteria</taxon>
        <taxon>Candidatus Kentrum</taxon>
    </lineage>
</organism>
<dbReference type="SUPFAM" id="SSF53383">
    <property type="entry name" value="PLP-dependent transferases"/>
    <property type="match status" value="1"/>
</dbReference>
<gene>
    <name evidence="8" type="ORF">BECKFW1821A_GA0114235_103420</name>
    <name evidence="9" type="ORF">BECKFW1821B_GA0114236_102210</name>
</gene>
<comment type="cofactor">
    <cofactor evidence="1 6">
        <name>pyridoxal 5'-phosphate</name>
        <dbReference type="ChEBI" id="CHEBI:597326"/>
    </cofactor>
</comment>
<dbReference type="GO" id="GO:0008483">
    <property type="term" value="F:transaminase activity"/>
    <property type="evidence" value="ECO:0007669"/>
    <property type="project" value="UniProtKB-KW"/>
</dbReference>
<keyword evidence="4 6" id="KW-0808">Transferase</keyword>
<evidence type="ECO:0000256" key="6">
    <source>
        <dbReference type="RuleBase" id="RU000481"/>
    </source>
</evidence>
<dbReference type="PANTHER" id="PTHR46383:SF1">
    <property type="entry name" value="ASPARTATE AMINOTRANSFERASE"/>
    <property type="match status" value="1"/>
</dbReference>
<evidence type="ECO:0000256" key="2">
    <source>
        <dbReference type="ARBA" id="ARBA00007441"/>
    </source>
</evidence>
<evidence type="ECO:0000256" key="5">
    <source>
        <dbReference type="ARBA" id="ARBA00022898"/>
    </source>
</evidence>
<dbReference type="InterPro" id="IPR015422">
    <property type="entry name" value="PyrdxlP-dep_Trfase_small"/>
</dbReference>
<dbReference type="InterPro" id="IPR015424">
    <property type="entry name" value="PyrdxlP-dep_Trfase"/>
</dbReference>
<feature type="domain" description="Aminotransferase class I/classII large" evidence="7">
    <location>
        <begin position="30"/>
        <end position="386"/>
    </location>
</feature>
<name>A0A450SGH5_9GAMM</name>
<proteinExistence type="inferred from homology"/>
<dbReference type="GO" id="GO:0006520">
    <property type="term" value="P:amino acid metabolic process"/>
    <property type="evidence" value="ECO:0007669"/>
    <property type="project" value="InterPro"/>
</dbReference>
<keyword evidence="3 6" id="KW-0032">Aminotransferase</keyword>
<evidence type="ECO:0000256" key="3">
    <source>
        <dbReference type="ARBA" id="ARBA00022576"/>
    </source>
</evidence>
<dbReference type="InterPro" id="IPR015421">
    <property type="entry name" value="PyrdxlP-dep_Trfase_major"/>
</dbReference>
<dbReference type="PANTHER" id="PTHR46383">
    <property type="entry name" value="ASPARTATE AMINOTRANSFERASE"/>
    <property type="match status" value="1"/>
</dbReference>
<dbReference type="EMBL" id="CAADEW010000034">
    <property type="protein sequence ID" value="VFJ52108.1"/>
    <property type="molecule type" value="Genomic_DNA"/>
</dbReference>
<reference evidence="8" key="1">
    <citation type="submission" date="2019-02" db="EMBL/GenBank/DDBJ databases">
        <authorList>
            <person name="Gruber-Vodicka R. H."/>
            <person name="Seah K. B. B."/>
        </authorList>
    </citation>
    <scope>NUCLEOTIDE SEQUENCE</scope>
    <source>
        <strain evidence="9">BECK_BZ106</strain>
        <strain evidence="8">BECK_BZ15</strain>
    </source>
</reference>
<dbReference type="Pfam" id="PF00155">
    <property type="entry name" value="Aminotran_1_2"/>
    <property type="match status" value="1"/>
</dbReference>
<evidence type="ECO:0000259" key="7">
    <source>
        <dbReference type="Pfam" id="PF00155"/>
    </source>
</evidence>
<dbReference type="EMBL" id="CAADFD010000022">
    <property type="protein sequence ID" value="VFJ55246.1"/>
    <property type="molecule type" value="Genomic_DNA"/>
</dbReference>
<comment type="similarity">
    <text evidence="2 6">Belongs to the class-I pyridoxal-phosphate-dependent aminotransferase family.</text>
</comment>
<evidence type="ECO:0000256" key="4">
    <source>
        <dbReference type="ARBA" id="ARBA00022679"/>
    </source>
</evidence>
<protein>
    <recommendedName>
        <fullName evidence="6">Aminotransferase</fullName>
        <ecNumber evidence="6">2.6.1.-</ecNumber>
    </recommendedName>
</protein>
<dbReference type="AlphaFoldDB" id="A0A450SGH5"/>
<dbReference type="Gene3D" id="3.40.640.10">
    <property type="entry name" value="Type I PLP-dependent aspartate aminotransferase-like (Major domain)"/>
    <property type="match status" value="1"/>
</dbReference>
<dbReference type="Gene3D" id="3.90.1150.10">
    <property type="entry name" value="Aspartate Aminotransferase, domain 1"/>
    <property type="match status" value="1"/>
</dbReference>
<evidence type="ECO:0000256" key="1">
    <source>
        <dbReference type="ARBA" id="ARBA00001933"/>
    </source>
</evidence>
<sequence length="392" mass="42887">MLANRVQGIKPSPTLAVVARASELRAAGRDIVGLGAGEPDFDTPSHIKEAAKQALDDGFTRYTPVDGIPSLKQAVVNKFARDNGIEYAQDQILVSCGGKHSLFNLIQALLNPGDEVIIPAPYWVSYPDIVMLAEAVPVIVNAKMEAEFKITPEDIERAITPKTRLIIINSPSNPTGVSYRRDELVALGEVLRRHPQIFIATDDIYEQILWADEPFCNILMACPDLYDRTVILHGVSKSYAMTGWRIGYAAGPQELIRTMKKIQSQSTSNPTSFAQIGAQTALDGDQGFVREMTQIFKGRHNFVVHDLNSLRRVHCLPAQGAFYVFPDMRAAISELDGIDDDIAFAEYLIEKVGVALVPGSAFGAPGFVRLSIATSERDLHAGLERLAEVLGT</sequence>
<evidence type="ECO:0000313" key="8">
    <source>
        <dbReference type="EMBL" id="VFJ52108.1"/>
    </source>
</evidence>
<dbReference type="InterPro" id="IPR050596">
    <property type="entry name" value="AspAT/PAT-like"/>
</dbReference>
<dbReference type="InterPro" id="IPR004838">
    <property type="entry name" value="NHTrfase_class1_PyrdxlP-BS"/>
</dbReference>
<keyword evidence="5" id="KW-0663">Pyridoxal phosphate</keyword>
<dbReference type="FunFam" id="3.40.640.10:FF:000033">
    <property type="entry name" value="Aspartate aminotransferase"/>
    <property type="match status" value="1"/>
</dbReference>
<dbReference type="CDD" id="cd00609">
    <property type="entry name" value="AAT_like"/>
    <property type="match status" value="1"/>
</dbReference>
<evidence type="ECO:0000313" key="9">
    <source>
        <dbReference type="EMBL" id="VFJ55246.1"/>
    </source>
</evidence>
<dbReference type="EC" id="2.6.1.-" evidence="6"/>
<dbReference type="GO" id="GO:0030170">
    <property type="term" value="F:pyridoxal phosphate binding"/>
    <property type="evidence" value="ECO:0007669"/>
    <property type="project" value="InterPro"/>
</dbReference>
<accession>A0A450SGH5</accession>
<dbReference type="InterPro" id="IPR004839">
    <property type="entry name" value="Aminotransferase_I/II_large"/>
</dbReference>